<comment type="caution">
    <text evidence="1">The sequence shown here is derived from an EMBL/GenBank/DDBJ whole genome shotgun (WGS) entry which is preliminary data.</text>
</comment>
<evidence type="ECO:0000313" key="2">
    <source>
        <dbReference type="Proteomes" id="UP000248827"/>
    </source>
</evidence>
<sequence length="197" mass="22658">MSKMIKSSEEFEKASRLVSKVICVDERLPNPVFKVSFPNKVVFDFDYVMSYQFWDELEKIMDTFGDSSVIMAVLDPDPVNYYYSEFSQYNWCVLQKGTTADEYWNILNQGPEESPADAILSNSEIVIWLSSSLNWAIWGERSYGICILGFNDEMSKYSSDSCFSIDRAITDLVALNFTKGIPEDVTNKLMKHYSIKN</sequence>
<dbReference type="RefSeq" id="WP_111618807.1">
    <property type="nucleotide sequence ID" value="NZ_QLLI01000001.1"/>
</dbReference>
<accession>A0ABX9BTK0</accession>
<evidence type="ECO:0000313" key="1">
    <source>
        <dbReference type="EMBL" id="RAJ03558.1"/>
    </source>
</evidence>
<keyword evidence="2" id="KW-1185">Reference proteome</keyword>
<organism evidence="1 2">
    <name type="scientific">Paenibacillus pabuli</name>
    <dbReference type="NCBI Taxonomy" id="1472"/>
    <lineage>
        <taxon>Bacteria</taxon>
        <taxon>Bacillati</taxon>
        <taxon>Bacillota</taxon>
        <taxon>Bacilli</taxon>
        <taxon>Bacillales</taxon>
        <taxon>Paenibacillaceae</taxon>
        <taxon>Paenibacillus</taxon>
    </lineage>
</organism>
<reference evidence="1 2" key="1">
    <citation type="submission" date="2018-06" db="EMBL/GenBank/DDBJ databases">
        <title>Freshwater and sediment microbial communities from various areas in North America, analyzing microbe dynamics in response to fracking.</title>
        <authorList>
            <person name="Lamendella R."/>
        </authorList>
    </citation>
    <scope>NUCLEOTIDE SEQUENCE [LARGE SCALE GENOMIC DNA]</scope>
    <source>
        <strain evidence="1 2">NG-13</strain>
    </source>
</reference>
<name>A0ABX9BTK0_9BACL</name>
<gene>
    <name evidence="1" type="ORF">DET54_101761</name>
</gene>
<dbReference type="EMBL" id="QLLI01000001">
    <property type="protein sequence ID" value="RAJ03558.1"/>
    <property type="molecule type" value="Genomic_DNA"/>
</dbReference>
<protein>
    <submittedName>
        <fullName evidence="1">Uncharacterized protein</fullName>
    </submittedName>
</protein>
<dbReference type="Proteomes" id="UP000248827">
    <property type="component" value="Unassembled WGS sequence"/>
</dbReference>
<proteinExistence type="predicted"/>